<evidence type="ECO:0000256" key="3">
    <source>
        <dbReference type="ARBA" id="ARBA00022525"/>
    </source>
</evidence>
<sequence length="133" mass="14233">MKVLIVIFALCVAGSLGGLTDEQIAKLKSYKQSCIVESGVEPSVVENAKQGQIAEDDDKLACFAACYLRHIGVYDAEGNVHEDVFRAKLPADVPKAKADEVVNKCSGLTGSTLCRTGAKLLKCMMESRILAVL</sequence>
<accession>A0A6J0BBY8</accession>
<dbReference type="PANTHER" id="PTHR11857">
    <property type="entry name" value="ODORANT BINDING PROTEIN-RELATED"/>
    <property type="match status" value="1"/>
</dbReference>
<keyword evidence="6" id="KW-1185">Reference proteome</keyword>
<keyword evidence="4 5" id="KW-0732">Signal</keyword>
<dbReference type="FunCoup" id="A0A6J0BBY8">
    <property type="interactions" value="55"/>
</dbReference>
<dbReference type="InterPro" id="IPR036728">
    <property type="entry name" value="PBP_GOBP_sf"/>
</dbReference>
<feature type="signal peptide" evidence="5">
    <location>
        <begin position="1"/>
        <end position="17"/>
    </location>
</feature>
<comment type="similarity">
    <text evidence="2">Belongs to the PBP/GOBP family.</text>
</comment>
<organism evidence="7">
    <name type="scientific">Neodiprion lecontei</name>
    <name type="common">Redheaded pine sawfly</name>
    <dbReference type="NCBI Taxonomy" id="441921"/>
    <lineage>
        <taxon>Eukaryota</taxon>
        <taxon>Metazoa</taxon>
        <taxon>Ecdysozoa</taxon>
        <taxon>Arthropoda</taxon>
        <taxon>Hexapoda</taxon>
        <taxon>Insecta</taxon>
        <taxon>Pterygota</taxon>
        <taxon>Neoptera</taxon>
        <taxon>Endopterygota</taxon>
        <taxon>Hymenoptera</taxon>
        <taxon>Tenthredinoidea</taxon>
        <taxon>Diprionidae</taxon>
        <taxon>Diprioninae</taxon>
        <taxon>Neodiprion</taxon>
    </lineage>
</organism>
<dbReference type="InParanoid" id="A0A6J0BBY8"/>
<dbReference type="Proteomes" id="UP000829291">
    <property type="component" value="Chromosome 6"/>
</dbReference>
<dbReference type="PANTHER" id="PTHR11857:SF43">
    <property type="entry name" value="GEO07291P1-RELATED"/>
    <property type="match status" value="1"/>
</dbReference>
<evidence type="ECO:0000256" key="1">
    <source>
        <dbReference type="ARBA" id="ARBA00004613"/>
    </source>
</evidence>
<dbReference type="GeneID" id="107218907"/>
<dbReference type="SUPFAM" id="SSF47565">
    <property type="entry name" value="Insect pheromone/odorant-binding proteins"/>
    <property type="match status" value="1"/>
</dbReference>
<feature type="chain" id="PRO_5047000872" evidence="5">
    <location>
        <begin position="18"/>
        <end position="133"/>
    </location>
</feature>
<dbReference type="CDD" id="cd23992">
    <property type="entry name" value="PBP_GOBP"/>
    <property type="match status" value="1"/>
</dbReference>
<keyword evidence="3" id="KW-0964">Secreted</keyword>
<dbReference type="Pfam" id="PF01395">
    <property type="entry name" value="PBP_GOBP"/>
    <property type="match status" value="1"/>
</dbReference>
<reference evidence="7" key="1">
    <citation type="submission" date="2025-08" db="UniProtKB">
        <authorList>
            <consortium name="RefSeq"/>
        </authorList>
    </citation>
    <scope>IDENTIFICATION</scope>
    <source>
        <tissue evidence="7">Thorax and Abdomen</tissue>
    </source>
</reference>
<evidence type="ECO:0000256" key="4">
    <source>
        <dbReference type="ARBA" id="ARBA00022729"/>
    </source>
</evidence>
<dbReference type="GO" id="GO:0005549">
    <property type="term" value="F:odorant binding"/>
    <property type="evidence" value="ECO:0007669"/>
    <property type="project" value="InterPro"/>
</dbReference>
<protein>
    <submittedName>
        <fullName evidence="7">Uncharacterized protein LOC107218907</fullName>
    </submittedName>
</protein>
<gene>
    <name evidence="7" type="primary">LOC107218907</name>
</gene>
<dbReference type="GO" id="GO:0007608">
    <property type="term" value="P:sensory perception of smell"/>
    <property type="evidence" value="ECO:0007669"/>
    <property type="project" value="TreeGrafter"/>
</dbReference>
<dbReference type="AlphaFoldDB" id="A0A6J0BBY8"/>
<dbReference type="GO" id="GO:0005615">
    <property type="term" value="C:extracellular space"/>
    <property type="evidence" value="ECO:0007669"/>
    <property type="project" value="TreeGrafter"/>
</dbReference>
<dbReference type="RefSeq" id="XP_015512435.2">
    <property type="nucleotide sequence ID" value="XM_015656949.2"/>
</dbReference>
<evidence type="ECO:0000256" key="5">
    <source>
        <dbReference type="SAM" id="SignalP"/>
    </source>
</evidence>
<proteinExistence type="inferred from homology"/>
<evidence type="ECO:0000313" key="7">
    <source>
        <dbReference type="RefSeq" id="XP_015512435.2"/>
    </source>
</evidence>
<evidence type="ECO:0000256" key="2">
    <source>
        <dbReference type="ARBA" id="ARBA00008098"/>
    </source>
</evidence>
<comment type="subcellular location">
    <subcellularLocation>
        <location evidence="1">Secreted</location>
    </subcellularLocation>
</comment>
<dbReference type="Gene3D" id="1.10.238.20">
    <property type="entry name" value="Pheromone/general odorant binding protein domain"/>
    <property type="match status" value="1"/>
</dbReference>
<dbReference type="OrthoDB" id="7665616at2759"/>
<dbReference type="SMART" id="SM00708">
    <property type="entry name" value="PhBP"/>
    <property type="match status" value="1"/>
</dbReference>
<dbReference type="KEGG" id="nlo:107218907"/>
<evidence type="ECO:0000313" key="6">
    <source>
        <dbReference type="Proteomes" id="UP000829291"/>
    </source>
</evidence>
<dbReference type="InterPro" id="IPR006170">
    <property type="entry name" value="PBP/GOBP"/>
</dbReference>
<name>A0A6J0BBY8_NEOLC</name>